<sequence>MSRLQDEFELEKSVRAFILKKGKELDDEDRTCLQTDQAVKNVVQRLTAEEREPQVPPAQQPRRGSRHPEDDNDIKELGERLRVLPLTEKNKRMFDNAQRHLTPSVLPQFACQTCDKDWWRRVPQRKRVSRCHLCKKKYDPVPYDKMGALGGWIWAPPCYSCRTLVTPTEILPPRKGVVGIVGPRKPIPHSCLAEDCYNRQEPHVPGTECVHPRSRQRNRKPRVVNPSSIHISSAPPSTPALSQEAWRTCTTSSWMTSERKIEEDNSSGSSSS</sequence>
<keyword evidence="5" id="KW-0694">RNA-binding</keyword>
<dbReference type="EMBL" id="JAGTTL010000015">
    <property type="protein sequence ID" value="KAK6311733.1"/>
    <property type="molecule type" value="Genomic_DNA"/>
</dbReference>
<evidence type="ECO:0000256" key="2">
    <source>
        <dbReference type="ARBA" id="ARBA00004201"/>
    </source>
</evidence>
<dbReference type="GO" id="GO:0043022">
    <property type="term" value="F:ribosome binding"/>
    <property type="evidence" value="ECO:0007669"/>
    <property type="project" value="TreeGrafter"/>
</dbReference>
<evidence type="ECO:0000256" key="1">
    <source>
        <dbReference type="ARBA" id="ARBA00004123"/>
    </source>
</evidence>
<organism evidence="8 9">
    <name type="scientific">Coregonus suidteri</name>
    <dbReference type="NCBI Taxonomy" id="861788"/>
    <lineage>
        <taxon>Eukaryota</taxon>
        <taxon>Metazoa</taxon>
        <taxon>Chordata</taxon>
        <taxon>Craniata</taxon>
        <taxon>Vertebrata</taxon>
        <taxon>Euteleostomi</taxon>
        <taxon>Actinopterygii</taxon>
        <taxon>Neopterygii</taxon>
        <taxon>Teleostei</taxon>
        <taxon>Protacanthopterygii</taxon>
        <taxon>Salmoniformes</taxon>
        <taxon>Salmonidae</taxon>
        <taxon>Coregoninae</taxon>
        <taxon>Coregonus</taxon>
    </lineage>
</organism>
<comment type="caution">
    <text evidence="8">The sequence shown here is derived from an EMBL/GenBank/DDBJ whole genome shotgun (WGS) entry which is preliminary data.</text>
</comment>
<protein>
    <submittedName>
        <fullName evidence="8">Uncharacterized protein</fullName>
    </submittedName>
</protein>
<feature type="compositionally biased region" description="Basic residues" evidence="7">
    <location>
        <begin position="212"/>
        <end position="222"/>
    </location>
</feature>
<proteinExistence type="inferred from homology"/>
<name>A0AAN8QUX5_9TELE</name>
<keyword evidence="6" id="KW-0539">Nucleus</keyword>
<dbReference type="PANTHER" id="PTHR16135:SF2">
    <property type="entry name" value="SHIFTLESS ANTIVIRAL INHIBITOR OF RIBOSOMAL FRAMESHIFTING PROTEIN"/>
    <property type="match status" value="1"/>
</dbReference>
<evidence type="ECO:0000313" key="8">
    <source>
        <dbReference type="EMBL" id="KAK6311733.1"/>
    </source>
</evidence>
<feature type="region of interest" description="Disordered" evidence="7">
    <location>
        <begin position="45"/>
        <end position="76"/>
    </location>
</feature>
<feature type="compositionally biased region" description="Basic and acidic residues" evidence="7">
    <location>
        <begin position="66"/>
        <end position="76"/>
    </location>
</feature>
<dbReference type="InterPro" id="IPR026795">
    <property type="entry name" value="SHFL"/>
</dbReference>
<keyword evidence="9" id="KW-1185">Reference proteome</keyword>
<feature type="compositionally biased region" description="Low complexity" evidence="7">
    <location>
        <begin position="226"/>
        <end position="235"/>
    </location>
</feature>
<reference evidence="8 9" key="1">
    <citation type="submission" date="2021-04" db="EMBL/GenBank/DDBJ databases">
        <authorList>
            <person name="De Guttry C."/>
            <person name="Zahm M."/>
            <person name="Klopp C."/>
            <person name="Cabau C."/>
            <person name="Louis A."/>
            <person name="Berthelot C."/>
            <person name="Parey E."/>
            <person name="Roest Crollius H."/>
            <person name="Montfort J."/>
            <person name="Robinson-Rechavi M."/>
            <person name="Bucao C."/>
            <person name="Bouchez O."/>
            <person name="Gislard M."/>
            <person name="Lluch J."/>
            <person name="Milhes M."/>
            <person name="Lampietro C."/>
            <person name="Lopez Roques C."/>
            <person name="Donnadieu C."/>
            <person name="Braasch I."/>
            <person name="Desvignes T."/>
            <person name="Postlethwait J."/>
            <person name="Bobe J."/>
            <person name="Wedekind C."/>
            <person name="Guiguen Y."/>
        </authorList>
    </citation>
    <scope>NUCLEOTIDE SEQUENCE [LARGE SCALE GENOMIC DNA]</scope>
    <source>
        <strain evidence="8">Cs_M1</strain>
        <tissue evidence="8">Blood</tissue>
    </source>
</reference>
<dbReference type="GO" id="GO:0000932">
    <property type="term" value="C:P-body"/>
    <property type="evidence" value="ECO:0007669"/>
    <property type="project" value="UniProtKB-SubCell"/>
</dbReference>
<feature type="region of interest" description="Disordered" evidence="7">
    <location>
        <begin position="205"/>
        <end position="272"/>
    </location>
</feature>
<evidence type="ECO:0000256" key="7">
    <source>
        <dbReference type="SAM" id="MobiDB-lite"/>
    </source>
</evidence>
<gene>
    <name evidence="8" type="ORF">J4Q44_G00173970</name>
</gene>
<dbReference type="GO" id="GO:0005634">
    <property type="term" value="C:nucleus"/>
    <property type="evidence" value="ECO:0007669"/>
    <property type="project" value="UniProtKB-SubCell"/>
</dbReference>
<evidence type="ECO:0000256" key="6">
    <source>
        <dbReference type="ARBA" id="ARBA00023242"/>
    </source>
</evidence>
<dbReference type="PANTHER" id="PTHR16135">
    <property type="entry name" value="REPRESSOR OF YIELD OF DENV PROTEIN"/>
    <property type="match status" value="1"/>
</dbReference>
<comment type="subcellular location">
    <subcellularLocation>
        <location evidence="2">Cytoplasm</location>
        <location evidence="2">P-body</location>
    </subcellularLocation>
    <subcellularLocation>
        <location evidence="1">Nucleus</location>
    </subcellularLocation>
</comment>
<evidence type="ECO:0000256" key="5">
    <source>
        <dbReference type="ARBA" id="ARBA00022884"/>
    </source>
</evidence>
<evidence type="ECO:0000313" key="9">
    <source>
        <dbReference type="Proteomes" id="UP001356427"/>
    </source>
</evidence>
<evidence type="ECO:0000256" key="3">
    <source>
        <dbReference type="ARBA" id="ARBA00005469"/>
    </source>
</evidence>
<dbReference type="Proteomes" id="UP001356427">
    <property type="component" value="Unassembled WGS sequence"/>
</dbReference>
<keyword evidence="4" id="KW-0963">Cytoplasm</keyword>
<evidence type="ECO:0000256" key="4">
    <source>
        <dbReference type="ARBA" id="ARBA00022490"/>
    </source>
</evidence>
<comment type="similarity">
    <text evidence="3">Belongs to the SHFL family.</text>
</comment>
<dbReference type="AlphaFoldDB" id="A0AAN8QUX5"/>
<dbReference type="GO" id="GO:0045087">
    <property type="term" value="P:innate immune response"/>
    <property type="evidence" value="ECO:0007669"/>
    <property type="project" value="TreeGrafter"/>
</dbReference>
<dbReference type="GO" id="GO:0075523">
    <property type="term" value="P:viral translational frameshifting"/>
    <property type="evidence" value="ECO:0007669"/>
    <property type="project" value="TreeGrafter"/>
</dbReference>
<accession>A0AAN8QUX5</accession>
<dbReference type="GO" id="GO:1990825">
    <property type="term" value="F:sequence-specific mRNA binding"/>
    <property type="evidence" value="ECO:0007669"/>
    <property type="project" value="TreeGrafter"/>
</dbReference>
<dbReference type="Pfam" id="PF15135">
    <property type="entry name" value="UPF0515"/>
    <property type="match status" value="1"/>
</dbReference>